<evidence type="ECO:0000313" key="4">
    <source>
        <dbReference type="Proteomes" id="UP000502665"/>
    </source>
</evidence>
<dbReference type="Proteomes" id="UP000502665">
    <property type="component" value="Chromosome"/>
</dbReference>
<keyword evidence="4" id="KW-1185">Reference proteome</keyword>
<evidence type="ECO:0000313" key="3">
    <source>
        <dbReference type="EMBL" id="QJT05930.1"/>
    </source>
</evidence>
<sequence>MSKTCDSHVVPVSRPGKVPQAVPADEPISHRLSVAQVLPTITFPAIGCALYIEGMPLTAIFRLLLGCGGIGVLVTLAVTGGRRLLVALAHGVLALADNR</sequence>
<dbReference type="RefSeq" id="WP_171401241.1">
    <property type="nucleotide sequence ID" value="NZ_CP049838.1"/>
</dbReference>
<accession>A0A6M4WZH3</accession>
<feature type="transmembrane region" description="Helical" evidence="2">
    <location>
        <begin position="59"/>
        <end position="78"/>
    </location>
</feature>
<protein>
    <submittedName>
        <fullName evidence="3">Uncharacterized protein</fullName>
    </submittedName>
</protein>
<evidence type="ECO:0000256" key="2">
    <source>
        <dbReference type="SAM" id="Phobius"/>
    </source>
</evidence>
<dbReference type="EMBL" id="CP049838">
    <property type="protein sequence ID" value="QJT05930.1"/>
    <property type="molecule type" value="Genomic_DNA"/>
</dbReference>
<feature type="region of interest" description="Disordered" evidence="1">
    <location>
        <begin position="1"/>
        <end position="23"/>
    </location>
</feature>
<keyword evidence="2" id="KW-1133">Transmembrane helix</keyword>
<proteinExistence type="predicted"/>
<evidence type="ECO:0000256" key="1">
    <source>
        <dbReference type="SAM" id="MobiDB-lite"/>
    </source>
</evidence>
<gene>
    <name evidence="3" type="ORF">G9272_41045</name>
</gene>
<dbReference type="AlphaFoldDB" id="A0A6M4WZH3"/>
<feature type="transmembrane region" description="Helical" evidence="2">
    <location>
        <begin position="33"/>
        <end position="52"/>
    </location>
</feature>
<keyword evidence="2" id="KW-0472">Membrane</keyword>
<organism evidence="3 4">
    <name type="scientific">Streptomyces asoensis</name>
    <dbReference type="NCBI Taxonomy" id="249586"/>
    <lineage>
        <taxon>Bacteria</taxon>
        <taxon>Bacillati</taxon>
        <taxon>Actinomycetota</taxon>
        <taxon>Actinomycetes</taxon>
        <taxon>Kitasatosporales</taxon>
        <taxon>Streptomycetaceae</taxon>
        <taxon>Streptomyces</taxon>
    </lineage>
</organism>
<keyword evidence="2" id="KW-0812">Transmembrane</keyword>
<name>A0A6M4WZH3_9ACTN</name>
<reference evidence="3" key="1">
    <citation type="submission" date="2020-03" db="EMBL/GenBank/DDBJ databases">
        <title>Molecular networking-based the target discovery of potent antiproliferative macrolactams: 5/6/7/16 polycyclic ansamycins and glycosylated trienomycin from Streptomyces cacaoi subsp. asoensis.</title>
        <authorList>
            <person name="Liu L.-L."/>
        </authorList>
    </citation>
    <scope>NUCLEOTIDE SEQUENCE [LARGE SCALE GENOMIC DNA]</scope>
    <source>
        <strain evidence="3">H2S5</strain>
    </source>
</reference>